<keyword evidence="2" id="KW-0732">Signal</keyword>
<dbReference type="PROSITE" id="PS51120">
    <property type="entry name" value="LDLRB"/>
    <property type="match status" value="2"/>
</dbReference>
<evidence type="ECO:0000313" key="8">
    <source>
        <dbReference type="Proteomes" id="UP001445076"/>
    </source>
</evidence>
<gene>
    <name evidence="7" type="ORF">OTU49_000374</name>
</gene>
<organism evidence="7 8">
    <name type="scientific">Cherax quadricarinatus</name>
    <name type="common">Australian red claw crayfish</name>
    <dbReference type="NCBI Taxonomy" id="27406"/>
    <lineage>
        <taxon>Eukaryota</taxon>
        <taxon>Metazoa</taxon>
        <taxon>Ecdysozoa</taxon>
        <taxon>Arthropoda</taxon>
        <taxon>Crustacea</taxon>
        <taxon>Multicrustacea</taxon>
        <taxon>Malacostraca</taxon>
        <taxon>Eumalacostraca</taxon>
        <taxon>Eucarida</taxon>
        <taxon>Decapoda</taxon>
        <taxon>Pleocyemata</taxon>
        <taxon>Astacidea</taxon>
        <taxon>Parastacoidea</taxon>
        <taxon>Parastacidae</taxon>
        <taxon>Cherax</taxon>
    </lineage>
</organism>
<evidence type="ECO:0000256" key="4">
    <source>
        <dbReference type="ARBA" id="ARBA00023157"/>
    </source>
</evidence>
<keyword evidence="4" id="KW-1015">Disulfide bond</keyword>
<reference evidence="7 8" key="1">
    <citation type="journal article" date="2024" name="BMC Genomics">
        <title>Genome assembly of redclaw crayfish (Cherax quadricarinatus) provides insights into its immune adaptation and hypoxia tolerance.</title>
        <authorList>
            <person name="Liu Z."/>
            <person name="Zheng J."/>
            <person name="Li H."/>
            <person name="Fang K."/>
            <person name="Wang S."/>
            <person name="He J."/>
            <person name="Zhou D."/>
            <person name="Weng S."/>
            <person name="Chi M."/>
            <person name="Gu Z."/>
            <person name="He J."/>
            <person name="Li F."/>
            <person name="Wang M."/>
        </authorList>
    </citation>
    <scope>NUCLEOTIDE SEQUENCE [LARGE SCALE GENOMIC DNA]</scope>
    <source>
        <strain evidence="7">ZL_2023a</strain>
    </source>
</reference>
<dbReference type="AlphaFoldDB" id="A0AAW0XZ18"/>
<dbReference type="InterPro" id="IPR000033">
    <property type="entry name" value="LDLR_classB_rpt"/>
</dbReference>
<sequence>GIAVDWVNDHVYWLDSVTRRIEVSHLDGSCRRPLVWTNLQKPRALLLHPARDLLVWTDWGSNPRIERAYLDGSERQVIIGEGLHWPNGITIDYPTETLYWVDAKEHVIE</sequence>
<dbReference type="InterPro" id="IPR011042">
    <property type="entry name" value="6-blade_b-propeller_TolB-like"/>
</dbReference>
<feature type="non-terminal residue" evidence="7">
    <location>
        <position position="109"/>
    </location>
</feature>
<dbReference type="FunFam" id="2.120.10.30:FF:000241">
    <property type="entry name" value="Low-density lipoprotein receptor-related protein 6"/>
    <property type="match status" value="1"/>
</dbReference>
<dbReference type="InterPro" id="IPR050778">
    <property type="entry name" value="Cueball_EGF_LRP_Nidogen"/>
</dbReference>
<dbReference type="EMBL" id="JARKIK010000020">
    <property type="protein sequence ID" value="KAK8744964.1"/>
    <property type="molecule type" value="Genomic_DNA"/>
</dbReference>
<evidence type="ECO:0000256" key="5">
    <source>
        <dbReference type="ARBA" id="ARBA00023180"/>
    </source>
</evidence>
<evidence type="ECO:0000256" key="3">
    <source>
        <dbReference type="ARBA" id="ARBA00022737"/>
    </source>
</evidence>
<comment type="caution">
    <text evidence="7">The sequence shown here is derived from an EMBL/GenBank/DDBJ whole genome shotgun (WGS) entry which is preliminary data.</text>
</comment>
<protein>
    <submittedName>
        <fullName evidence="7">Uncharacterized protein</fullName>
    </submittedName>
</protein>
<feature type="non-terminal residue" evidence="7">
    <location>
        <position position="1"/>
    </location>
</feature>
<evidence type="ECO:0000256" key="6">
    <source>
        <dbReference type="PROSITE-ProRule" id="PRU00461"/>
    </source>
</evidence>
<evidence type="ECO:0000256" key="1">
    <source>
        <dbReference type="ARBA" id="ARBA00022536"/>
    </source>
</evidence>
<keyword evidence="3" id="KW-0677">Repeat</keyword>
<dbReference type="SMART" id="SM00135">
    <property type="entry name" value="LY"/>
    <property type="match status" value="3"/>
</dbReference>
<keyword evidence="5" id="KW-0325">Glycoprotein</keyword>
<evidence type="ECO:0000313" key="7">
    <source>
        <dbReference type="EMBL" id="KAK8744964.1"/>
    </source>
</evidence>
<dbReference type="Gene3D" id="2.120.10.30">
    <property type="entry name" value="TolB, C-terminal domain"/>
    <property type="match status" value="1"/>
</dbReference>
<keyword evidence="8" id="KW-1185">Reference proteome</keyword>
<feature type="repeat" description="LDL-receptor class B" evidence="6">
    <location>
        <begin position="9"/>
        <end position="51"/>
    </location>
</feature>
<keyword evidence="1" id="KW-0245">EGF-like domain</keyword>
<dbReference type="PANTHER" id="PTHR46513">
    <property type="entry name" value="VITELLOGENIN RECEPTOR-LIKE PROTEIN-RELATED-RELATED"/>
    <property type="match status" value="1"/>
</dbReference>
<proteinExistence type="predicted"/>
<feature type="repeat" description="LDL-receptor class B" evidence="6">
    <location>
        <begin position="52"/>
        <end position="95"/>
    </location>
</feature>
<name>A0AAW0XZ18_CHEQU</name>
<accession>A0AAW0XZ18</accession>
<dbReference type="Pfam" id="PF00058">
    <property type="entry name" value="Ldl_recept_b"/>
    <property type="match status" value="2"/>
</dbReference>
<evidence type="ECO:0000256" key="2">
    <source>
        <dbReference type="ARBA" id="ARBA00022729"/>
    </source>
</evidence>
<dbReference type="SUPFAM" id="SSF63825">
    <property type="entry name" value="YWTD domain"/>
    <property type="match status" value="1"/>
</dbReference>
<dbReference type="Proteomes" id="UP001445076">
    <property type="component" value="Unassembled WGS sequence"/>
</dbReference>